<dbReference type="PANTHER" id="PTHR45436:SF5">
    <property type="entry name" value="SENSOR HISTIDINE KINASE TRCS"/>
    <property type="match status" value="1"/>
</dbReference>
<feature type="domain" description="Histidine kinase/HSP90-like ATPase" evidence="8">
    <location>
        <begin position="252"/>
        <end position="361"/>
    </location>
</feature>
<feature type="transmembrane region" description="Helical" evidence="7">
    <location>
        <begin position="42"/>
        <end position="61"/>
    </location>
</feature>
<gene>
    <name evidence="9" type="ORF">GCM10009550_12640</name>
</gene>
<organism evidence="9 10">
    <name type="scientific">Actinocorallia libanotica</name>
    <dbReference type="NCBI Taxonomy" id="46162"/>
    <lineage>
        <taxon>Bacteria</taxon>
        <taxon>Bacillati</taxon>
        <taxon>Actinomycetota</taxon>
        <taxon>Actinomycetes</taxon>
        <taxon>Streptosporangiales</taxon>
        <taxon>Thermomonosporaceae</taxon>
        <taxon>Actinocorallia</taxon>
    </lineage>
</organism>
<keyword evidence="5" id="KW-0418">Kinase</keyword>
<keyword evidence="7" id="KW-0812">Transmembrane</keyword>
<evidence type="ECO:0000313" key="9">
    <source>
        <dbReference type="EMBL" id="GAA0941925.1"/>
    </source>
</evidence>
<dbReference type="PANTHER" id="PTHR45436">
    <property type="entry name" value="SENSOR HISTIDINE KINASE YKOH"/>
    <property type="match status" value="1"/>
</dbReference>
<keyword evidence="3" id="KW-0597">Phosphoprotein</keyword>
<dbReference type="RefSeq" id="WP_344237701.1">
    <property type="nucleotide sequence ID" value="NZ_BAAAHH010000003.1"/>
</dbReference>
<feature type="compositionally biased region" description="Pro residues" evidence="6">
    <location>
        <begin position="374"/>
        <end position="389"/>
    </location>
</feature>
<name>A0ABP4AVX0_9ACTN</name>
<proteinExistence type="predicted"/>
<dbReference type="InterPro" id="IPR050428">
    <property type="entry name" value="TCS_sensor_his_kinase"/>
</dbReference>
<keyword evidence="10" id="KW-1185">Reference proteome</keyword>
<feature type="region of interest" description="Disordered" evidence="6">
    <location>
        <begin position="368"/>
        <end position="456"/>
    </location>
</feature>
<evidence type="ECO:0000256" key="4">
    <source>
        <dbReference type="ARBA" id="ARBA00022679"/>
    </source>
</evidence>
<dbReference type="Pfam" id="PF02518">
    <property type="entry name" value="HATPase_c"/>
    <property type="match status" value="1"/>
</dbReference>
<dbReference type="InterPro" id="IPR003594">
    <property type="entry name" value="HATPase_dom"/>
</dbReference>
<evidence type="ECO:0000256" key="5">
    <source>
        <dbReference type="ARBA" id="ARBA00022777"/>
    </source>
</evidence>
<evidence type="ECO:0000256" key="7">
    <source>
        <dbReference type="SAM" id="Phobius"/>
    </source>
</evidence>
<dbReference type="EMBL" id="BAAAHH010000003">
    <property type="protein sequence ID" value="GAA0941925.1"/>
    <property type="molecule type" value="Genomic_DNA"/>
</dbReference>
<reference evidence="10" key="1">
    <citation type="journal article" date="2019" name="Int. J. Syst. Evol. Microbiol.">
        <title>The Global Catalogue of Microorganisms (GCM) 10K type strain sequencing project: providing services to taxonomists for standard genome sequencing and annotation.</title>
        <authorList>
            <consortium name="The Broad Institute Genomics Platform"/>
            <consortium name="The Broad Institute Genome Sequencing Center for Infectious Disease"/>
            <person name="Wu L."/>
            <person name="Ma J."/>
        </authorList>
    </citation>
    <scope>NUCLEOTIDE SEQUENCE [LARGE SCALE GENOMIC DNA]</scope>
    <source>
        <strain evidence="10">JCM 10696</strain>
    </source>
</reference>
<evidence type="ECO:0000256" key="2">
    <source>
        <dbReference type="ARBA" id="ARBA00012438"/>
    </source>
</evidence>
<comment type="catalytic activity">
    <reaction evidence="1">
        <text>ATP + protein L-histidine = ADP + protein N-phospho-L-histidine.</text>
        <dbReference type="EC" id="2.7.13.3"/>
    </reaction>
</comment>
<dbReference type="Proteomes" id="UP001500665">
    <property type="component" value="Unassembled WGS sequence"/>
</dbReference>
<accession>A0ABP4AVX0</accession>
<feature type="transmembrane region" description="Helical" evidence="7">
    <location>
        <begin position="15"/>
        <end position="36"/>
    </location>
</feature>
<feature type="compositionally biased region" description="Low complexity" evidence="6">
    <location>
        <begin position="390"/>
        <end position="399"/>
    </location>
</feature>
<dbReference type="InterPro" id="IPR036890">
    <property type="entry name" value="HATPase_C_sf"/>
</dbReference>
<dbReference type="EC" id="2.7.13.3" evidence="2"/>
<evidence type="ECO:0000256" key="1">
    <source>
        <dbReference type="ARBA" id="ARBA00000085"/>
    </source>
</evidence>
<dbReference type="SUPFAM" id="SSF55874">
    <property type="entry name" value="ATPase domain of HSP90 chaperone/DNA topoisomerase II/histidine kinase"/>
    <property type="match status" value="1"/>
</dbReference>
<evidence type="ECO:0000313" key="10">
    <source>
        <dbReference type="Proteomes" id="UP001500665"/>
    </source>
</evidence>
<protein>
    <recommendedName>
        <fullName evidence="2">histidine kinase</fullName>
        <ecNumber evidence="2">2.7.13.3</ecNumber>
    </recommendedName>
</protein>
<evidence type="ECO:0000256" key="3">
    <source>
        <dbReference type="ARBA" id="ARBA00022553"/>
    </source>
</evidence>
<keyword evidence="7" id="KW-1133">Transmembrane helix</keyword>
<evidence type="ECO:0000256" key="6">
    <source>
        <dbReference type="SAM" id="MobiDB-lite"/>
    </source>
</evidence>
<evidence type="ECO:0000259" key="8">
    <source>
        <dbReference type="Pfam" id="PF02518"/>
    </source>
</evidence>
<keyword evidence="7" id="KW-0472">Membrane</keyword>
<comment type="caution">
    <text evidence="9">The sequence shown here is derived from an EMBL/GenBank/DDBJ whole genome shotgun (WGS) entry which is preliminary data.</text>
</comment>
<dbReference type="Gene3D" id="3.30.565.10">
    <property type="entry name" value="Histidine kinase-like ATPase, C-terminal domain"/>
    <property type="match status" value="1"/>
</dbReference>
<keyword evidence="4" id="KW-0808">Transferase</keyword>
<sequence>MSSVLTPPADRRTRLLPWAPTVVLGLLLAAQALLAADTAARTLAAAGMAAVAALAASLVLARRREAEARDRALAAREQQWQQAWSELRAGAHELVRERLPSVLEGAEPPPAARPPADPVLAELLDEALGLATGAVKRGADREESLRLVVVALARRAQAAAHRVQAAVSLLADRHSADPDVVEACMAVDHEAAQQGRHAQSLAVLCGEWPGQQWQEPLAFVDVVRSAAARIVAFRRVEVSGEPDLAAAAPVVEPLIHLLAEALANATQSSPPGSMVTVAVRTVERGVVVQIDDGGVGMDAHRLEEARKIASGERKVGLSRVGEIPQTGLAVIGHHVRRHGLTVDLTPSPYGGIRVVVLVPETLVRTLEPAGALRTPPPHEPPLPGGPLPSAPDSAATTASGLPLRRRREKRDDDAPAPPTFPAPEQAAQEPEDAARWAGAFFADPPAQDPEGQDGVR</sequence>